<name>A0A7S1THY4_9RHOD</name>
<dbReference type="PANTHER" id="PTHR11851">
    <property type="entry name" value="METALLOPROTEASE"/>
    <property type="match status" value="1"/>
</dbReference>
<reference evidence="4" key="1">
    <citation type="submission" date="2021-01" db="EMBL/GenBank/DDBJ databases">
        <authorList>
            <person name="Corre E."/>
            <person name="Pelletier E."/>
            <person name="Niang G."/>
            <person name="Scheremetjew M."/>
            <person name="Finn R."/>
            <person name="Kale V."/>
            <person name="Holt S."/>
            <person name="Cochrane G."/>
            <person name="Meng A."/>
            <person name="Brown T."/>
            <person name="Cohen L."/>
        </authorList>
    </citation>
    <scope>NUCLEOTIDE SEQUENCE</scope>
    <source>
        <strain evidence="4">SAG 36.94</strain>
    </source>
</reference>
<dbReference type="PANTHER" id="PTHR11851:SF49">
    <property type="entry name" value="MITOCHONDRIAL-PROCESSING PEPTIDASE SUBUNIT ALPHA"/>
    <property type="match status" value="1"/>
</dbReference>
<proteinExistence type="inferred from homology"/>
<dbReference type="GO" id="GO:0005739">
    <property type="term" value="C:mitochondrion"/>
    <property type="evidence" value="ECO:0007669"/>
    <property type="project" value="TreeGrafter"/>
</dbReference>
<gene>
    <name evidence="4" type="ORF">CCAE0312_LOCUS9118</name>
</gene>
<comment type="similarity">
    <text evidence="2">Belongs to the peptidase M16 family.</text>
</comment>
<evidence type="ECO:0000259" key="3">
    <source>
        <dbReference type="Pfam" id="PF05193"/>
    </source>
</evidence>
<dbReference type="EMBL" id="HBGH01016498">
    <property type="protein sequence ID" value="CAD9237021.1"/>
    <property type="molecule type" value="Transcribed_RNA"/>
</dbReference>
<evidence type="ECO:0000256" key="1">
    <source>
        <dbReference type="ARBA" id="ARBA00002123"/>
    </source>
</evidence>
<comment type="function">
    <text evidence="1">Substrate recognition and binding subunit of the essential mitochondrial processing protease (MPP), which cleaves the mitochondrial sequence off newly imported precursors proteins.</text>
</comment>
<dbReference type="SUPFAM" id="SSF63411">
    <property type="entry name" value="LuxS/MPP-like metallohydrolase"/>
    <property type="match status" value="1"/>
</dbReference>
<dbReference type="InterPro" id="IPR050361">
    <property type="entry name" value="MPP/UQCRC_Complex"/>
</dbReference>
<dbReference type="Gene3D" id="3.30.830.10">
    <property type="entry name" value="Metalloenzyme, LuxS/M16 peptidase-like"/>
    <property type="match status" value="1"/>
</dbReference>
<sequence length="244" mass="26020">MVVTGVNVEHEELVDITKALLQDIPAAAAAVATPSEYTGGELRTHQPGTAHVAMGLEGVSWNDVDLVPSAVLQTLLGGGGSFSSGGPGKGMYTRIFTHLLMRYPWIHHAAAFNNVYGDSGLFGIAASSEPDRLGDLARVVAEELSRMGRSLSDVEVSRAKNQTISSLLMNLESRAVLCEDVARQVLISGKVVSSAELVERIQAVKARDLERVASRFLATPVTLAMHGELFGTPSIRQVESIVRS</sequence>
<feature type="domain" description="Peptidase M16 C-terminal" evidence="3">
    <location>
        <begin position="7"/>
        <end position="162"/>
    </location>
</feature>
<evidence type="ECO:0000313" key="4">
    <source>
        <dbReference type="EMBL" id="CAD9237021.1"/>
    </source>
</evidence>
<organism evidence="4">
    <name type="scientific">Compsopogon caeruleus</name>
    <dbReference type="NCBI Taxonomy" id="31354"/>
    <lineage>
        <taxon>Eukaryota</taxon>
        <taxon>Rhodophyta</taxon>
        <taxon>Compsopogonophyceae</taxon>
        <taxon>Compsopogonales</taxon>
        <taxon>Compsopogonaceae</taxon>
        <taxon>Compsopogon</taxon>
    </lineage>
</organism>
<evidence type="ECO:0000256" key="2">
    <source>
        <dbReference type="ARBA" id="ARBA00007261"/>
    </source>
</evidence>
<dbReference type="GO" id="GO:0046872">
    <property type="term" value="F:metal ion binding"/>
    <property type="evidence" value="ECO:0007669"/>
    <property type="project" value="InterPro"/>
</dbReference>
<dbReference type="InterPro" id="IPR007863">
    <property type="entry name" value="Peptidase_M16_C"/>
</dbReference>
<dbReference type="InterPro" id="IPR011249">
    <property type="entry name" value="Metalloenz_LuxS/M16"/>
</dbReference>
<accession>A0A7S1THY4</accession>
<protein>
    <recommendedName>
        <fullName evidence="3">Peptidase M16 C-terminal domain-containing protein</fullName>
    </recommendedName>
</protein>
<dbReference type="Pfam" id="PF05193">
    <property type="entry name" value="Peptidase_M16_C"/>
    <property type="match status" value="1"/>
</dbReference>
<dbReference type="AlphaFoldDB" id="A0A7S1THY4"/>